<name>A0A0P1GHS7_9RHOB</name>
<evidence type="ECO:0000313" key="3">
    <source>
        <dbReference type="EMBL" id="CUH81557.1"/>
    </source>
</evidence>
<proteinExistence type="predicted"/>
<dbReference type="Proteomes" id="UP000052022">
    <property type="component" value="Unassembled WGS sequence"/>
</dbReference>
<evidence type="ECO:0000256" key="1">
    <source>
        <dbReference type="SAM" id="MobiDB-lite"/>
    </source>
</evidence>
<sequence>MALQHQDPFVSPDADAAGFPAPQRPRLRGLAPVSGLPGNTPVLTRRGFLPAQDIEVGQSLITRDSGLQTVASVEHVTVRTRMVRFARTVLSDPGFYDTLRLPAHQLVNLRDWRATALHGKPEAQAPSASLIDEAYITDDGIEELRLTRLIFPSAATLYVGGMEVLSAHEFDDQLRPVF</sequence>
<keyword evidence="4" id="KW-1185">Reference proteome</keyword>
<feature type="region of interest" description="Disordered" evidence="1">
    <location>
        <begin position="1"/>
        <end position="23"/>
    </location>
</feature>
<dbReference type="RefSeq" id="WP_058291452.1">
    <property type="nucleotide sequence ID" value="NZ_CYSD01000042.1"/>
</dbReference>
<gene>
    <name evidence="3" type="ORF">TRM7557_03483</name>
</gene>
<evidence type="ECO:0000259" key="2">
    <source>
        <dbReference type="Pfam" id="PF13403"/>
    </source>
</evidence>
<protein>
    <recommendedName>
        <fullName evidence="2">Hedgehog/Intein (Hint) domain-containing protein</fullName>
    </recommendedName>
</protein>
<organism evidence="3 4">
    <name type="scientific">Tritonibacter multivorans</name>
    <dbReference type="NCBI Taxonomy" id="928856"/>
    <lineage>
        <taxon>Bacteria</taxon>
        <taxon>Pseudomonadati</taxon>
        <taxon>Pseudomonadota</taxon>
        <taxon>Alphaproteobacteria</taxon>
        <taxon>Rhodobacterales</taxon>
        <taxon>Paracoccaceae</taxon>
        <taxon>Tritonibacter</taxon>
    </lineage>
</organism>
<dbReference type="AlphaFoldDB" id="A0A0P1GHS7"/>
<accession>A0A0P1GHS7</accession>
<dbReference type="EMBL" id="CYSD01000042">
    <property type="protein sequence ID" value="CUH81557.1"/>
    <property type="molecule type" value="Genomic_DNA"/>
</dbReference>
<dbReference type="Pfam" id="PF13403">
    <property type="entry name" value="Hint_2"/>
    <property type="match status" value="1"/>
</dbReference>
<dbReference type="InterPro" id="IPR028992">
    <property type="entry name" value="Hedgehog/Intein_dom"/>
</dbReference>
<feature type="domain" description="Hedgehog/Intein (Hint)" evidence="2">
    <location>
        <begin position="39"/>
        <end position="168"/>
    </location>
</feature>
<dbReference type="STRING" id="928856.SAMN04488049_102320"/>
<evidence type="ECO:0000313" key="4">
    <source>
        <dbReference type="Proteomes" id="UP000052022"/>
    </source>
</evidence>
<reference evidence="3 4" key="1">
    <citation type="submission" date="2015-09" db="EMBL/GenBank/DDBJ databases">
        <authorList>
            <consortium name="Swine Surveillance"/>
        </authorList>
    </citation>
    <scope>NUCLEOTIDE SEQUENCE [LARGE SCALE GENOMIC DNA]</scope>
    <source>
        <strain evidence="3 4">CECT 7557</strain>
    </source>
</reference>
<dbReference type="OrthoDB" id="7873527at2"/>